<reference evidence="1 2" key="1">
    <citation type="submission" date="2022-08" db="EMBL/GenBank/DDBJ databases">
        <title>Proteogenomics of the novel Dehalobacterium formicoaceticum strain EZ94 highlights a key role of methyltransferases during anaerobic dichloromethane degradation.</title>
        <authorList>
            <person name="Wasmund K."/>
        </authorList>
    </citation>
    <scope>NUCLEOTIDE SEQUENCE [LARGE SCALE GENOMIC DNA]</scope>
    <source>
        <strain evidence="1 2">EZ94</strain>
    </source>
</reference>
<keyword evidence="2" id="KW-1185">Reference proteome</keyword>
<evidence type="ECO:0000313" key="1">
    <source>
        <dbReference type="EMBL" id="MCR6544328.1"/>
    </source>
</evidence>
<name>A0ABT1Y179_9FIRM</name>
<sequence length="113" mass="13514">MEQYFEKMQEYLKMETEISYEEFAAYYADFMEYLNKNYGDMDQETLLKGRFICLILEANSQERSRRKSPEAKKFRKMMEKSNFWAGAIKHRLLNEGMTAGEIDEAQEALHRAE</sequence>
<evidence type="ECO:0000313" key="2">
    <source>
        <dbReference type="Proteomes" id="UP001524944"/>
    </source>
</evidence>
<organism evidence="1 2">
    <name type="scientific">Dehalobacterium formicoaceticum</name>
    <dbReference type="NCBI Taxonomy" id="51515"/>
    <lineage>
        <taxon>Bacteria</taxon>
        <taxon>Bacillati</taxon>
        <taxon>Bacillota</taxon>
        <taxon>Clostridia</taxon>
        <taxon>Eubacteriales</taxon>
        <taxon>Peptococcaceae</taxon>
        <taxon>Dehalobacterium</taxon>
    </lineage>
</organism>
<comment type="caution">
    <text evidence="1">The sequence shown here is derived from an EMBL/GenBank/DDBJ whole genome shotgun (WGS) entry which is preliminary data.</text>
</comment>
<gene>
    <name evidence="1" type="ORF">NVS47_02165</name>
</gene>
<dbReference type="EMBL" id="JANPWE010000001">
    <property type="protein sequence ID" value="MCR6544328.1"/>
    <property type="molecule type" value="Genomic_DNA"/>
</dbReference>
<dbReference type="RefSeq" id="WP_089609813.1">
    <property type="nucleotide sequence ID" value="NZ_CP022121.1"/>
</dbReference>
<dbReference type="Proteomes" id="UP001524944">
    <property type="component" value="Unassembled WGS sequence"/>
</dbReference>
<protein>
    <submittedName>
        <fullName evidence="1">Uncharacterized protein</fullName>
    </submittedName>
</protein>
<proteinExistence type="predicted"/>
<accession>A0ABT1Y179</accession>